<reference evidence="7" key="1">
    <citation type="journal article" date="2021" name="Nat. Commun.">
        <title>Genomic analyses provide insights into spinach domestication and the genetic basis of agronomic traits.</title>
        <authorList>
            <person name="Cai X."/>
            <person name="Sun X."/>
            <person name="Xu C."/>
            <person name="Sun H."/>
            <person name="Wang X."/>
            <person name="Ge C."/>
            <person name="Zhang Z."/>
            <person name="Wang Q."/>
            <person name="Fei Z."/>
            <person name="Jiao C."/>
            <person name="Wang Q."/>
        </authorList>
    </citation>
    <scope>NUCLEOTIDE SEQUENCE [LARGE SCALE GENOMIC DNA]</scope>
    <source>
        <strain evidence="7">cv. Varoflay</strain>
    </source>
</reference>
<dbReference type="GO" id="GO:0000139">
    <property type="term" value="C:Golgi membrane"/>
    <property type="evidence" value="ECO:0007669"/>
    <property type="project" value="UniProtKB-SubCell"/>
</dbReference>
<dbReference type="CDD" id="cd06429">
    <property type="entry name" value="GT8_like_1"/>
    <property type="match status" value="1"/>
</dbReference>
<dbReference type="GO" id="GO:0047262">
    <property type="term" value="F:polygalacturonate 4-alpha-galacturonosyltransferase activity"/>
    <property type="evidence" value="ECO:0007669"/>
    <property type="project" value="InterPro"/>
</dbReference>
<dbReference type="KEGG" id="soe:110778612"/>
<keyword evidence="4" id="KW-0808">Transferase</keyword>
<evidence type="ECO:0000313" key="8">
    <source>
        <dbReference type="RefSeq" id="XP_021838847.1"/>
    </source>
</evidence>
<dbReference type="Proteomes" id="UP000813463">
    <property type="component" value="Chromosome 1"/>
</dbReference>
<keyword evidence="7" id="KW-1185">Reference proteome</keyword>
<dbReference type="RefSeq" id="XP_021838847.1">
    <property type="nucleotide sequence ID" value="XM_021983155.2"/>
</dbReference>
<sequence length="647" mass="73654">MKSGGVGGGGGGSTNGIGVSHSHPTKRRWKGFVIAVMGLVILSMLVPLVFLLGFHNAFHSSGSEFPSQQHSSAEHLAVEGYESHKSNDTIDQHDQTRHVKDLIERLAPAFPKEHVGKQDQEISVHDGINRSITKAPVHVYQPKGSPGRPVESDVRKASPERKNVNISKPVSVIQLAKGDESEMSCELRFGSYCIWRREHKEDMMDSMVKKLKDRLFVARAYFPSIAKLPVHEKLSREMKQNIQDFERMLSEATTDADLPPHVEDKLRKMETVIARAKSVPAVDCNNVDKKFRQLVDLTEDEANFHTKQSSFLYQLAVQTMPKSLHCLSMRLTVEYFHTSSVVMEDSETEKFVDPKLYHFAIFSNNILASSVAINSTVVHAKDSKKLVFHVLTDRQNYYAMKLWFMRNTFKKASIEVLNIEEYNVIPGSSLPEEFRVTLQSHKLLKMHYETQYVSLFSHSHYLLPEIFKNLDKIVVLDDDIVVQQDLTALWRINMGGMVNGAAEICAVRLGQLDNYLGKTNFNRNSCVWMSGLNVIDLVRWRDHNITTTFRKMVEVLTKEGRLHEATASKASLLTFQDLVYALDDSWVLSGLGHDYGLDLQFIKKFAVLHYNGNMKPWLELGIPKYRSLWFKFLNREDQVLSDCNVIP</sequence>
<dbReference type="Pfam" id="PF01501">
    <property type="entry name" value="Glyco_transf_8"/>
    <property type="match status" value="1"/>
</dbReference>
<keyword evidence="5" id="KW-0472">Membrane</keyword>
<evidence type="ECO:0000256" key="1">
    <source>
        <dbReference type="ARBA" id="ARBA00004877"/>
    </source>
</evidence>
<evidence type="ECO:0000256" key="2">
    <source>
        <dbReference type="ARBA" id="ARBA00006351"/>
    </source>
</evidence>
<dbReference type="PANTHER" id="PTHR32116:SF12">
    <property type="entry name" value="GALACTURONOSYLTRANSFERASE 7-RELATED"/>
    <property type="match status" value="1"/>
</dbReference>
<comment type="similarity">
    <text evidence="2 5">Belongs to the glycosyltransferase 8 family.</text>
</comment>
<evidence type="ECO:0000256" key="4">
    <source>
        <dbReference type="ARBA" id="ARBA00022679"/>
    </source>
</evidence>
<keyword evidence="5" id="KW-0812">Transmembrane</keyword>
<comment type="subcellular location">
    <subcellularLocation>
        <location evidence="5">Golgi apparatus membrane</location>
        <topology evidence="5">Single-pass type II membrane protein</topology>
    </subcellularLocation>
</comment>
<evidence type="ECO:0000256" key="6">
    <source>
        <dbReference type="SAM" id="MobiDB-lite"/>
    </source>
</evidence>
<evidence type="ECO:0000256" key="3">
    <source>
        <dbReference type="ARBA" id="ARBA00022676"/>
    </source>
</evidence>
<dbReference type="AlphaFoldDB" id="A0A9R0HXQ3"/>
<feature type="region of interest" description="Disordered" evidence="6">
    <location>
        <begin position="1"/>
        <end position="24"/>
    </location>
</feature>
<dbReference type="PANTHER" id="PTHR32116">
    <property type="entry name" value="GALACTURONOSYLTRANSFERASE 4-RELATED"/>
    <property type="match status" value="1"/>
</dbReference>
<organism evidence="7 8">
    <name type="scientific">Spinacia oleracea</name>
    <name type="common">Spinach</name>
    <dbReference type="NCBI Taxonomy" id="3562"/>
    <lineage>
        <taxon>Eukaryota</taxon>
        <taxon>Viridiplantae</taxon>
        <taxon>Streptophyta</taxon>
        <taxon>Embryophyta</taxon>
        <taxon>Tracheophyta</taxon>
        <taxon>Spermatophyta</taxon>
        <taxon>Magnoliopsida</taxon>
        <taxon>eudicotyledons</taxon>
        <taxon>Gunneridae</taxon>
        <taxon>Pentapetalae</taxon>
        <taxon>Caryophyllales</taxon>
        <taxon>Chenopodiaceae</taxon>
        <taxon>Chenopodioideae</taxon>
        <taxon>Anserineae</taxon>
        <taxon>Spinacia</taxon>
    </lineage>
</organism>
<keyword evidence="3 5" id="KW-0328">Glycosyltransferase</keyword>
<protein>
    <recommendedName>
        <fullName evidence="5">Hexosyltransferase</fullName>
        <ecNumber evidence="5">2.4.1.-</ecNumber>
    </recommendedName>
</protein>
<dbReference type="InterPro" id="IPR029993">
    <property type="entry name" value="GAUT"/>
</dbReference>
<dbReference type="Gene3D" id="3.90.550.10">
    <property type="entry name" value="Spore Coat Polysaccharide Biosynthesis Protein SpsA, Chain A"/>
    <property type="match status" value="1"/>
</dbReference>
<feature type="region of interest" description="Disordered" evidence="6">
    <location>
        <begin position="138"/>
        <end position="159"/>
    </location>
</feature>
<accession>A0A9R0HXQ3</accession>
<dbReference type="OrthoDB" id="411524at2759"/>
<dbReference type="SUPFAM" id="SSF53448">
    <property type="entry name" value="Nucleotide-diphospho-sugar transferases"/>
    <property type="match status" value="1"/>
</dbReference>
<dbReference type="InterPro" id="IPR029044">
    <property type="entry name" value="Nucleotide-diphossugar_trans"/>
</dbReference>
<evidence type="ECO:0000313" key="7">
    <source>
        <dbReference type="Proteomes" id="UP000813463"/>
    </source>
</evidence>
<evidence type="ECO:0000256" key="5">
    <source>
        <dbReference type="RuleBase" id="RU362027"/>
    </source>
</evidence>
<keyword evidence="5" id="KW-0961">Cell wall biogenesis/degradation</keyword>
<dbReference type="InterPro" id="IPR002495">
    <property type="entry name" value="Glyco_trans_8"/>
</dbReference>
<keyword evidence="5" id="KW-0333">Golgi apparatus</keyword>
<feature type="compositionally biased region" description="Gly residues" evidence="6">
    <location>
        <begin position="1"/>
        <end position="15"/>
    </location>
</feature>
<feature type="transmembrane region" description="Helical" evidence="5">
    <location>
        <begin position="32"/>
        <end position="54"/>
    </location>
</feature>
<dbReference type="EC" id="2.4.1.-" evidence="5"/>
<dbReference type="GeneID" id="110778612"/>
<reference evidence="8" key="2">
    <citation type="submission" date="2025-08" db="UniProtKB">
        <authorList>
            <consortium name="RefSeq"/>
        </authorList>
    </citation>
    <scope>IDENTIFICATION</scope>
    <source>
        <tissue evidence="8">Leaf</tissue>
    </source>
</reference>
<dbReference type="GO" id="GO:0071555">
    <property type="term" value="P:cell wall organization"/>
    <property type="evidence" value="ECO:0007669"/>
    <property type="project" value="UniProtKB-KW"/>
</dbReference>
<keyword evidence="5" id="KW-1133">Transmembrane helix</keyword>
<dbReference type="Pfam" id="PF25557">
    <property type="entry name" value="GAUT_1"/>
    <property type="match status" value="1"/>
</dbReference>
<gene>
    <name evidence="8" type="primary">LOC110778612</name>
</gene>
<proteinExistence type="inferred from homology"/>
<comment type="pathway">
    <text evidence="1 5">Glycan metabolism; pectin biosynthesis.</text>
</comment>
<name>A0A9R0HXQ3_SPIOL</name>
<feature type="compositionally biased region" description="Basic and acidic residues" evidence="6">
    <location>
        <begin position="150"/>
        <end position="159"/>
    </location>
</feature>